<dbReference type="Pfam" id="PF00664">
    <property type="entry name" value="ABC_membrane"/>
    <property type="match status" value="1"/>
</dbReference>
<dbReference type="SUPFAM" id="SSF90123">
    <property type="entry name" value="ABC transporter transmembrane region"/>
    <property type="match status" value="1"/>
</dbReference>
<dbReference type="STRING" id="667725.A0A0L0FFG5"/>
<keyword evidence="6" id="KW-0067">ATP-binding</keyword>
<feature type="transmembrane region" description="Helical" evidence="9">
    <location>
        <begin position="92"/>
        <end position="117"/>
    </location>
</feature>
<dbReference type="GO" id="GO:0005524">
    <property type="term" value="F:ATP binding"/>
    <property type="evidence" value="ECO:0007669"/>
    <property type="project" value="UniProtKB-KW"/>
</dbReference>
<dbReference type="GeneID" id="25912465"/>
<evidence type="ECO:0000256" key="2">
    <source>
        <dbReference type="ARBA" id="ARBA00022448"/>
    </source>
</evidence>
<evidence type="ECO:0000313" key="11">
    <source>
        <dbReference type="EMBL" id="KNC75514.1"/>
    </source>
</evidence>
<evidence type="ECO:0000256" key="9">
    <source>
        <dbReference type="SAM" id="Phobius"/>
    </source>
</evidence>
<reference evidence="11 12" key="1">
    <citation type="submission" date="2011-02" db="EMBL/GenBank/DDBJ databases">
        <title>The Genome Sequence of Sphaeroforma arctica JP610.</title>
        <authorList>
            <consortium name="The Broad Institute Genome Sequencing Platform"/>
            <person name="Russ C."/>
            <person name="Cuomo C."/>
            <person name="Young S.K."/>
            <person name="Zeng Q."/>
            <person name="Gargeya S."/>
            <person name="Alvarado L."/>
            <person name="Berlin A."/>
            <person name="Chapman S.B."/>
            <person name="Chen Z."/>
            <person name="Freedman E."/>
            <person name="Gellesch M."/>
            <person name="Goldberg J."/>
            <person name="Griggs A."/>
            <person name="Gujja S."/>
            <person name="Heilman E."/>
            <person name="Heiman D."/>
            <person name="Howarth C."/>
            <person name="Mehta T."/>
            <person name="Neiman D."/>
            <person name="Pearson M."/>
            <person name="Roberts A."/>
            <person name="Saif S."/>
            <person name="Shea T."/>
            <person name="Shenoy N."/>
            <person name="Sisk P."/>
            <person name="Stolte C."/>
            <person name="Sykes S."/>
            <person name="White J."/>
            <person name="Yandava C."/>
            <person name="Burger G."/>
            <person name="Gray M.W."/>
            <person name="Holland P.W.H."/>
            <person name="King N."/>
            <person name="Lang F.B.F."/>
            <person name="Roger A.J."/>
            <person name="Ruiz-Trillo I."/>
            <person name="Haas B."/>
            <person name="Nusbaum C."/>
            <person name="Birren B."/>
        </authorList>
    </citation>
    <scope>NUCLEOTIDE SEQUENCE [LARGE SCALE GENOMIC DNA]</scope>
    <source>
        <strain evidence="11 12">JP610</strain>
    </source>
</reference>
<protein>
    <recommendedName>
        <fullName evidence="10">ABC transmembrane type-1 domain-containing protein</fullName>
    </recommendedName>
</protein>
<feature type="transmembrane region" description="Helical" evidence="9">
    <location>
        <begin position="12"/>
        <end position="29"/>
    </location>
</feature>
<keyword evidence="2" id="KW-0813">Transport</keyword>
<keyword evidence="3 9" id="KW-0812">Transmembrane</keyword>
<dbReference type="GO" id="GO:0140359">
    <property type="term" value="F:ABC-type transporter activity"/>
    <property type="evidence" value="ECO:0007669"/>
    <property type="project" value="InterPro"/>
</dbReference>
<accession>A0A0L0FFG5</accession>
<dbReference type="eggNOG" id="KOG0054">
    <property type="taxonomic scope" value="Eukaryota"/>
</dbReference>
<dbReference type="RefSeq" id="XP_014149416.1">
    <property type="nucleotide sequence ID" value="XM_014293941.1"/>
</dbReference>
<keyword evidence="12" id="KW-1185">Reference proteome</keyword>
<feature type="non-terminal residue" evidence="11">
    <location>
        <position position="1"/>
    </location>
</feature>
<evidence type="ECO:0000256" key="7">
    <source>
        <dbReference type="ARBA" id="ARBA00022989"/>
    </source>
</evidence>
<dbReference type="PANTHER" id="PTHR24223:SF443">
    <property type="entry name" value="MULTIDRUG-RESISTANCE LIKE PROTEIN 1, ISOFORM I"/>
    <property type="match status" value="1"/>
</dbReference>
<organism evidence="11 12">
    <name type="scientific">Sphaeroforma arctica JP610</name>
    <dbReference type="NCBI Taxonomy" id="667725"/>
    <lineage>
        <taxon>Eukaryota</taxon>
        <taxon>Ichthyosporea</taxon>
        <taxon>Ichthyophonida</taxon>
        <taxon>Sphaeroforma</taxon>
    </lineage>
</organism>
<evidence type="ECO:0000256" key="8">
    <source>
        <dbReference type="ARBA" id="ARBA00023136"/>
    </source>
</evidence>
<dbReference type="AlphaFoldDB" id="A0A0L0FFG5"/>
<evidence type="ECO:0000256" key="5">
    <source>
        <dbReference type="ARBA" id="ARBA00022741"/>
    </source>
</evidence>
<dbReference type="InterPro" id="IPR050173">
    <property type="entry name" value="ABC_transporter_C-like"/>
</dbReference>
<evidence type="ECO:0000256" key="3">
    <source>
        <dbReference type="ARBA" id="ARBA00022692"/>
    </source>
</evidence>
<dbReference type="GO" id="GO:0012505">
    <property type="term" value="C:endomembrane system"/>
    <property type="evidence" value="ECO:0007669"/>
    <property type="project" value="UniProtKB-SubCell"/>
</dbReference>
<dbReference type="EMBL" id="KQ243575">
    <property type="protein sequence ID" value="KNC75514.1"/>
    <property type="molecule type" value="Genomic_DNA"/>
</dbReference>
<keyword evidence="5" id="KW-0547">Nucleotide-binding</keyword>
<dbReference type="GO" id="GO:0016020">
    <property type="term" value="C:membrane"/>
    <property type="evidence" value="ECO:0007669"/>
    <property type="project" value="InterPro"/>
</dbReference>
<evidence type="ECO:0000259" key="10">
    <source>
        <dbReference type="PROSITE" id="PS50929"/>
    </source>
</evidence>
<comment type="subcellular location">
    <subcellularLocation>
        <location evidence="1">Endomembrane system</location>
        <topology evidence="1">Multi-pass membrane protein</topology>
    </subcellularLocation>
</comment>
<dbReference type="PROSITE" id="PS50929">
    <property type="entry name" value="ABC_TM1F"/>
    <property type="match status" value="1"/>
</dbReference>
<evidence type="ECO:0000256" key="6">
    <source>
        <dbReference type="ARBA" id="ARBA00022840"/>
    </source>
</evidence>
<keyword evidence="4" id="KW-0677">Repeat</keyword>
<keyword evidence="7 9" id="KW-1133">Transmembrane helix</keyword>
<dbReference type="Gene3D" id="1.20.1560.10">
    <property type="entry name" value="ABC transporter type 1, transmembrane domain"/>
    <property type="match status" value="1"/>
</dbReference>
<sequence>LVSRITDEQGGGMYFAFGLGLSSAIGSIANQRHLHKAFRVGQRMRALVISLVYRHSFELNEAARSEVSQGAIVTLLANDSQKFFELMPLVNLLWAAPVQIAFATYFLIQFVGLPALAGTNP</sequence>
<proteinExistence type="predicted"/>
<gene>
    <name evidence="11" type="ORF">SARC_11961</name>
</gene>
<evidence type="ECO:0000313" key="12">
    <source>
        <dbReference type="Proteomes" id="UP000054560"/>
    </source>
</evidence>
<dbReference type="PANTHER" id="PTHR24223">
    <property type="entry name" value="ATP-BINDING CASSETTE SUB-FAMILY C"/>
    <property type="match status" value="1"/>
</dbReference>
<dbReference type="InterPro" id="IPR011527">
    <property type="entry name" value="ABC1_TM_dom"/>
</dbReference>
<dbReference type="OrthoDB" id="6500128at2759"/>
<name>A0A0L0FFG5_9EUKA</name>
<feature type="domain" description="ABC transmembrane type-1" evidence="10">
    <location>
        <begin position="1"/>
        <end position="118"/>
    </location>
</feature>
<dbReference type="InterPro" id="IPR036640">
    <property type="entry name" value="ABC1_TM_sf"/>
</dbReference>
<evidence type="ECO:0000256" key="4">
    <source>
        <dbReference type="ARBA" id="ARBA00022737"/>
    </source>
</evidence>
<keyword evidence="8 9" id="KW-0472">Membrane</keyword>
<dbReference type="Proteomes" id="UP000054560">
    <property type="component" value="Unassembled WGS sequence"/>
</dbReference>
<evidence type="ECO:0000256" key="1">
    <source>
        <dbReference type="ARBA" id="ARBA00004127"/>
    </source>
</evidence>